<dbReference type="InterPro" id="IPR001091">
    <property type="entry name" value="RM_Methyltransferase"/>
</dbReference>
<gene>
    <name evidence="6" type="ORF">HF295_04685</name>
</gene>
<accession>A0A7L6N1R4</accession>
<evidence type="ECO:0000256" key="1">
    <source>
        <dbReference type="ARBA" id="ARBA00022603"/>
    </source>
</evidence>
<dbReference type="KEGG" id="tbk:HF295_04685"/>
<keyword evidence="2 6" id="KW-0808">Transferase</keyword>
<keyword evidence="1 6" id="KW-0489">Methyltransferase</keyword>
<dbReference type="EC" id="2.1.1.-" evidence="3"/>
<dbReference type="PRINTS" id="PR00508">
    <property type="entry name" value="S21N4MTFRASE"/>
</dbReference>
<proteinExistence type="inferred from homology"/>
<evidence type="ECO:0000313" key="6">
    <source>
        <dbReference type="EMBL" id="QLY40196.1"/>
    </source>
</evidence>
<dbReference type="InterPro" id="IPR029063">
    <property type="entry name" value="SAM-dependent_MTases_sf"/>
</dbReference>
<dbReference type="GO" id="GO:0008170">
    <property type="term" value="F:N-methyltransferase activity"/>
    <property type="evidence" value="ECO:0007669"/>
    <property type="project" value="InterPro"/>
</dbReference>
<evidence type="ECO:0000256" key="2">
    <source>
        <dbReference type="ARBA" id="ARBA00022679"/>
    </source>
</evidence>
<feature type="region of interest" description="Disordered" evidence="4">
    <location>
        <begin position="145"/>
        <end position="165"/>
    </location>
</feature>
<dbReference type="EMBL" id="CP051151">
    <property type="protein sequence ID" value="QLY40196.1"/>
    <property type="molecule type" value="Genomic_DNA"/>
</dbReference>
<evidence type="ECO:0000256" key="3">
    <source>
        <dbReference type="RuleBase" id="RU362026"/>
    </source>
</evidence>
<feature type="domain" description="DNA methylase N-4/N-6" evidence="5">
    <location>
        <begin position="33"/>
        <end position="99"/>
    </location>
</feature>
<dbReference type="SUPFAM" id="SSF53335">
    <property type="entry name" value="S-adenosyl-L-methionine-dependent methyltransferases"/>
    <property type="match status" value="2"/>
</dbReference>
<dbReference type="GO" id="GO:0032259">
    <property type="term" value="P:methylation"/>
    <property type="evidence" value="ECO:0007669"/>
    <property type="project" value="UniProtKB-KW"/>
</dbReference>
<protein>
    <recommendedName>
        <fullName evidence="3">Methyltransferase</fullName>
        <ecNumber evidence="3">2.1.1.-</ecNumber>
    </recommendedName>
</protein>
<dbReference type="REBASE" id="421118">
    <property type="entry name" value="M.Tba29ORF4685P"/>
</dbReference>
<dbReference type="Proteomes" id="UP000512167">
    <property type="component" value="Chromosome"/>
</dbReference>
<evidence type="ECO:0000256" key="4">
    <source>
        <dbReference type="SAM" id="MobiDB-lite"/>
    </source>
</evidence>
<organism evidence="6 7">
    <name type="scientific">Hujiaoplasma nucleasis</name>
    <dbReference type="NCBI Taxonomy" id="2725268"/>
    <lineage>
        <taxon>Bacteria</taxon>
        <taxon>Bacillati</taxon>
        <taxon>Mycoplasmatota</taxon>
        <taxon>Mollicutes</taxon>
        <taxon>Candidatus Izemoplasmatales</taxon>
        <taxon>Hujiaoplasmataceae</taxon>
        <taxon>Hujiaoplasma</taxon>
    </lineage>
</organism>
<keyword evidence="7" id="KW-1185">Reference proteome</keyword>
<name>A0A7L6N1R4_9MOLU</name>
<evidence type="ECO:0000313" key="7">
    <source>
        <dbReference type="Proteomes" id="UP000512167"/>
    </source>
</evidence>
<dbReference type="Gene3D" id="3.40.50.150">
    <property type="entry name" value="Vaccinia Virus protein VP39"/>
    <property type="match status" value="2"/>
</dbReference>
<dbReference type="InterPro" id="IPR002941">
    <property type="entry name" value="DNA_methylase_N4/N6"/>
</dbReference>
<dbReference type="GO" id="GO:0003677">
    <property type="term" value="F:DNA binding"/>
    <property type="evidence" value="ECO:0007669"/>
    <property type="project" value="InterPro"/>
</dbReference>
<reference evidence="6 7" key="1">
    <citation type="submission" date="2020-04" db="EMBL/GenBank/DDBJ databases">
        <authorList>
            <person name="Zheng R.K."/>
            <person name="Sun C.M."/>
        </authorList>
    </citation>
    <scope>NUCLEOTIDE SEQUENCE [LARGE SCALE GENOMIC DNA]</scope>
    <source>
        <strain evidence="7">zrk29</strain>
    </source>
</reference>
<evidence type="ECO:0000259" key="5">
    <source>
        <dbReference type="Pfam" id="PF01555"/>
    </source>
</evidence>
<comment type="similarity">
    <text evidence="3">Belongs to the N(4)/N(6)-methyltransferase family.</text>
</comment>
<dbReference type="Pfam" id="PF01555">
    <property type="entry name" value="N6_N4_Mtase"/>
    <property type="match status" value="1"/>
</dbReference>
<dbReference type="RefSeq" id="WP_312031024.1">
    <property type="nucleotide sequence ID" value="NZ_CP051151.1"/>
</dbReference>
<dbReference type="AlphaFoldDB" id="A0A7L6N1R4"/>
<sequence length="275" mass="32012">MGGRYDPRNKLNNLTGKDWLLRTKSFVFSEKSKLDKPAYDHPAPFLVKDVQKFIEMFTKKEMVVFDPFMGSGTTAIASFLSNRKSIGIDLNPEYKTLAQSRFDDLEMIENDDYVYMVGDSLIKIDEVDEFDYLITSPPYHNILQNKSKGLRDDRSSRGYRNGSRQGVEYYSEKDNDLGNQEYYEDFIELFKKIMEKAFKKLKTGAYCSIIISDFTVDKKEVFVQGDVVRAMQEIGYTFVGTIALLQDHKPLFPFGYPYAFKINHMHQNIINFRKE</sequence>